<proteinExistence type="predicted"/>
<dbReference type="EMBL" id="RHHR01000044">
    <property type="protein sequence ID" value="RNB68541.1"/>
    <property type="molecule type" value="Genomic_DNA"/>
</dbReference>
<dbReference type="PIRSF" id="PIRSF037663">
    <property type="entry name" value="Acetyltransf_GNAT_prd"/>
    <property type="match status" value="1"/>
</dbReference>
<dbReference type="InterPro" id="IPR000182">
    <property type="entry name" value="GNAT_dom"/>
</dbReference>
<dbReference type="Pfam" id="PF00583">
    <property type="entry name" value="Acetyltransf_1"/>
    <property type="match status" value="1"/>
</dbReference>
<comment type="caution">
    <text evidence="2">The sequence shown here is derived from an EMBL/GenBank/DDBJ whole genome shotgun (WGS) entry which is preliminary data.</text>
</comment>
<dbReference type="GO" id="GO:0016747">
    <property type="term" value="F:acyltransferase activity, transferring groups other than amino-acyl groups"/>
    <property type="evidence" value="ECO:0007669"/>
    <property type="project" value="InterPro"/>
</dbReference>
<dbReference type="OrthoDB" id="8593648at2"/>
<feature type="domain" description="N-acetyltransferase" evidence="1">
    <location>
        <begin position="1"/>
        <end position="118"/>
    </location>
</feature>
<evidence type="ECO:0000259" key="1">
    <source>
        <dbReference type="PROSITE" id="PS51186"/>
    </source>
</evidence>
<organism evidence="2 3">
    <name type="scientific">Brevibacillus invocatus</name>
    <dbReference type="NCBI Taxonomy" id="173959"/>
    <lineage>
        <taxon>Bacteria</taxon>
        <taxon>Bacillati</taxon>
        <taxon>Bacillota</taxon>
        <taxon>Bacilli</taxon>
        <taxon>Bacillales</taxon>
        <taxon>Paenibacillaceae</taxon>
        <taxon>Brevibacillus</taxon>
    </lineage>
</organism>
<dbReference type="PROSITE" id="PS51186">
    <property type="entry name" value="GNAT"/>
    <property type="match status" value="1"/>
</dbReference>
<dbReference type="SUPFAM" id="SSF55729">
    <property type="entry name" value="Acyl-CoA N-acyltransferases (Nat)"/>
    <property type="match status" value="1"/>
</dbReference>
<dbReference type="CDD" id="cd04301">
    <property type="entry name" value="NAT_SF"/>
    <property type="match status" value="1"/>
</dbReference>
<dbReference type="InterPro" id="IPR017255">
    <property type="entry name" value="AcTrfase_GNAT_prd"/>
</dbReference>
<evidence type="ECO:0000313" key="3">
    <source>
        <dbReference type="Proteomes" id="UP000282028"/>
    </source>
</evidence>
<dbReference type="Gene3D" id="3.40.630.30">
    <property type="match status" value="1"/>
</dbReference>
<dbReference type="PANTHER" id="PTHR43072:SF36">
    <property type="entry name" value="RIBOSOMAL-PROTEIN-ALANINE ACETYLTRANSFERASE"/>
    <property type="match status" value="1"/>
</dbReference>
<dbReference type="RefSeq" id="WP_122910840.1">
    <property type="nucleotide sequence ID" value="NZ_RHHR01000044.1"/>
</dbReference>
<dbReference type="InterPro" id="IPR016181">
    <property type="entry name" value="Acyl_CoA_acyltransferase"/>
</dbReference>
<dbReference type="PANTHER" id="PTHR43072">
    <property type="entry name" value="N-ACETYLTRANSFERASE"/>
    <property type="match status" value="1"/>
</dbReference>
<gene>
    <name evidence="2" type="ORF">EDM52_20280</name>
</gene>
<keyword evidence="3" id="KW-1185">Reference proteome</keyword>
<protein>
    <submittedName>
        <fullName evidence="2">GNAT family N-acetyltransferase</fullName>
    </submittedName>
</protein>
<evidence type="ECO:0000313" key="2">
    <source>
        <dbReference type="EMBL" id="RNB68541.1"/>
    </source>
</evidence>
<keyword evidence="2" id="KW-0808">Transferase</keyword>
<name>A0A3M8BYR5_9BACL</name>
<accession>A0A3M8BYR5</accession>
<dbReference type="AlphaFoldDB" id="A0A3M8BYR5"/>
<reference evidence="2 3" key="1">
    <citation type="submission" date="2018-10" db="EMBL/GenBank/DDBJ databases">
        <title>Phylogenomics of Brevibacillus.</title>
        <authorList>
            <person name="Dunlap C."/>
        </authorList>
    </citation>
    <scope>NUCLEOTIDE SEQUENCE [LARGE SCALE GENOMIC DNA]</scope>
    <source>
        <strain evidence="2 3">JCM 12215</strain>
    </source>
</reference>
<sequence length="119" mass="13577">MPLRWNKAAVNTTSFVIEKDEMLVAFLIGFQSQTHANEAYIHFIGVHPDYRKHGFARELYNRFFQNVREKGCATVRCITSPVNEGSVRFHTQMGFSSSLATDYAGPGQNRILFVKHLPL</sequence>
<dbReference type="Proteomes" id="UP000282028">
    <property type="component" value="Unassembled WGS sequence"/>
</dbReference>